<feature type="transmembrane region" description="Helical" evidence="7">
    <location>
        <begin position="402"/>
        <end position="419"/>
    </location>
</feature>
<dbReference type="PANTHER" id="PTHR42718">
    <property type="entry name" value="MAJOR FACILITATOR SUPERFAMILY MULTIDRUG TRANSPORTER MFSC"/>
    <property type="match status" value="1"/>
</dbReference>
<dbReference type="InterPro" id="IPR036259">
    <property type="entry name" value="MFS_trans_sf"/>
</dbReference>
<dbReference type="InterPro" id="IPR011701">
    <property type="entry name" value="MFS"/>
</dbReference>
<dbReference type="Gene3D" id="1.20.1720.10">
    <property type="entry name" value="Multidrug resistance protein D"/>
    <property type="match status" value="1"/>
</dbReference>
<feature type="transmembrane region" description="Helical" evidence="7">
    <location>
        <begin position="328"/>
        <end position="348"/>
    </location>
</feature>
<dbReference type="InterPro" id="IPR004638">
    <property type="entry name" value="EmrB-like"/>
</dbReference>
<dbReference type="CDD" id="cd17321">
    <property type="entry name" value="MFS_MMR_MDR_like"/>
    <property type="match status" value="1"/>
</dbReference>
<gene>
    <name evidence="9" type="ORF">BANT10_00506</name>
</gene>
<feature type="transmembrane region" description="Helical" evidence="7">
    <location>
        <begin position="7"/>
        <end position="31"/>
    </location>
</feature>
<dbReference type="SUPFAM" id="SSF103473">
    <property type="entry name" value="MFS general substrate transporter"/>
    <property type="match status" value="1"/>
</dbReference>
<proteinExistence type="predicted"/>
<evidence type="ECO:0000256" key="5">
    <source>
        <dbReference type="ARBA" id="ARBA00022989"/>
    </source>
</evidence>
<evidence type="ECO:0000256" key="7">
    <source>
        <dbReference type="SAM" id="Phobius"/>
    </source>
</evidence>
<sequence length="457" mass="46810">MNTQRKTGALVAVVLGFFIVMLDTTIVNVALPDMAASLNTQVATLQWVVDSYTLVFAALLLTAGAACDRIGARKVYILGLVAFGVLSIACALAPTGPALIIARALQGIGAAAVVPGSLALLATVYPDPAERSKAIGLWGGAGGIASACGPVFGGLLVSAIGWQAVFWVNVPIIAFGCWLTMRSIGASAHDRTRRLDPAGQVISIAALVAITYSVITSGEQGWSPVRLGLLLFGVVLVLVFVWVERRHPDPMLPIVLFRKPRFTVAALVGFALNVSFFGQLFVLSLYFQTYRGYDPLIAGLALAPQACSAVIASPLGGRVAARIGPFPTMLIGLLIGTVGFGSLIVLNATTPYPLIAVLSFIAGFGMAFTMPAATSAAVAAAPPSHTGVAGGVINAARQTGSIFGIAVLGAMIAGTNGFLPGFHQAVATASAVFAVAAALVVLALLTTREQASNTPTG</sequence>
<dbReference type="NCBIfam" id="TIGR00711">
    <property type="entry name" value="efflux_EmrB"/>
    <property type="match status" value="1"/>
</dbReference>
<dbReference type="Gene3D" id="1.20.1250.20">
    <property type="entry name" value="MFS general substrate transporter like domains"/>
    <property type="match status" value="1"/>
</dbReference>
<comment type="subcellular location">
    <subcellularLocation>
        <location evidence="1">Cell membrane</location>
        <topology evidence="1">Multi-pass membrane protein</topology>
    </subcellularLocation>
</comment>
<feature type="transmembrane region" description="Helical" evidence="7">
    <location>
        <begin position="100"/>
        <end position="125"/>
    </location>
</feature>
<evidence type="ECO:0000256" key="4">
    <source>
        <dbReference type="ARBA" id="ARBA00022692"/>
    </source>
</evidence>
<feature type="transmembrane region" description="Helical" evidence="7">
    <location>
        <begin position="75"/>
        <end position="94"/>
    </location>
</feature>
<dbReference type="PROSITE" id="PS50850">
    <property type="entry name" value="MFS"/>
    <property type="match status" value="1"/>
</dbReference>
<keyword evidence="3" id="KW-1003">Cell membrane</keyword>
<dbReference type="GO" id="GO:0022857">
    <property type="term" value="F:transmembrane transporter activity"/>
    <property type="evidence" value="ECO:0007669"/>
    <property type="project" value="InterPro"/>
</dbReference>
<dbReference type="Pfam" id="PF07690">
    <property type="entry name" value="MFS_1"/>
    <property type="match status" value="1"/>
</dbReference>
<feature type="transmembrane region" description="Helical" evidence="7">
    <location>
        <begin position="354"/>
        <end position="381"/>
    </location>
</feature>
<name>A0A2H1I2W8_9MICO</name>
<feature type="transmembrane region" description="Helical" evidence="7">
    <location>
        <begin position="293"/>
        <end position="316"/>
    </location>
</feature>
<feature type="transmembrane region" description="Helical" evidence="7">
    <location>
        <begin position="166"/>
        <end position="185"/>
    </location>
</feature>
<feature type="transmembrane region" description="Helical" evidence="7">
    <location>
        <begin position="425"/>
        <end position="445"/>
    </location>
</feature>
<keyword evidence="5 7" id="KW-1133">Transmembrane helix</keyword>
<evidence type="ECO:0000313" key="10">
    <source>
        <dbReference type="Proteomes" id="UP000234342"/>
    </source>
</evidence>
<accession>A0A2H1I2W8</accession>
<protein>
    <submittedName>
        <fullName evidence="9">Major Facilitator Superfamily protein</fullName>
    </submittedName>
</protein>
<dbReference type="GO" id="GO:0005886">
    <property type="term" value="C:plasma membrane"/>
    <property type="evidence" value="ECO:0007669"/>
    <property type="project" value="UniProtKB-SubCell"/>
</dbReference>
<evidence type="ECO:0000256" key="2">
    <source>
        <dbReference type="ARBA" id="ARBA00022448"/>
    </source>
</evidence>
<dbReference type="RefSeq" id="WP_009882004.1">
    <property type="nucleotide sequence ID" value="NZ_FXZE01000002.1"/>
</dbReference>
<dbReference type="EMBL" id="FXZE01000002">
    <property type="protein sequence ID" value="SMX69527.1"/>
    <property type="molecule type" value="Genomic_DNA"/>
</dbReference>
<dbReference type="InterPro" id="IPR020846">
    <property type="entry name" value="MFS_dom"/>
</dbReference>
<evidence type="ECO:0000256" key="1">
    <source>
        <dbReference type="ARBA" id="ARBA00004651"/>
    </source>
</evidence>
<evidence type="ECO:0000313" key="9">
    <source>
        <dbReference type="EMBL" id="SMX69527.1"/>
    </source>
</evidence>
<dbReference type="PANTHER" id="PTHR42718:SF40">
    <property type="entry name" value="METHYLENOMYCIN A RESISTANCE PROTEIN"/>
    <property type="match status" value="1"/>
</dbReference>
<evidence type="ECO:0000256" key="3">
    <source>
        <dbReference type="ARBA" id="ARBA00022475"/>
    </source>
</evidence>
<evidence type="ECO:0000259" key="8">
    <source>
        <dbReference type="PROSITE" id="PS50850"/>
    </source>
</evidence>
<keyword evidence="6 7" id="KW-0472">Membrane</keyword>
<feature type="transmembrane region" description="Helical" evidence="7">
    <location>
        <begin position="197"/>
        <end position="215"/>
    </location>
</feature>
<feature type="domain" description="Major facilitator superfamily (MFS) profile" evidence="8">
    <location>
        <begin position="9"/>
        <end position="455"/>
    </location>
</feature>
<dbReference type="GeneID" id="82878456"/>
<feature type="transmembrane region" description="Helical" evidence="7">
    <location>
        <begin position="227"/>
        <end position="243"/>
    </location>
</feature>
<feature type="transmembrane region" description="Helical" evidence="7">
    <location>
        <begin position="43"/>
        <end position="63"/>
    </location>
</feature>
<dbReference type="PRINTS" id="PR01036">
    <property type="entry name" value="TCRTETB"/>
</dbReference>
<dbReference type="AlphaFoldDB" id="A0A2H1I2W8"/>
<dbReference type="Proteomes" id="UP000234342">
    <property type="component" value="Unassembled WGS sequence"/>
</dbReference>
<feature type="transmembrane region" description="Helical" evidence="7">
    <location>
        <begin position="264"/>
        <end position="287"/>
    </location>
</feature>
<keyword evidence="2" id="KW-0813">Transport</keyword>
<feature type="transmembrane region" description="Helical" evidence="7">
    <location>
        <begin position="137"/>
        <end position="160"/>
    </location>
</feature>
<keyword evidence="4 7" id="KW-0812">Transmembrane</keyword>
<keyword evidence="10" id="KW-1185">Reference proteome</keyword>
<reference evidence="10" key="1">
    <citation type="submission" date="2017-03" db="EMBL/GenBank/DDBJ databases">
        <authorList>
            <person name="Monnet C."/>
        </authorList>
    </citation>
    <scope>NUCLEOTIDE SEQUENCE [LARGE SCALE GENOMIC DNA]</scope>
    <source>
        <strain evidence="10">P10</strain>
    </source>
</reference>
<evidence type="ECO:0000256" key="6">
    <source>
        <dbReference type="ARBA" id="ARBA00023136"/>
    </source>
</evidence>
<organism evidence="9 10">
    <name type="scientific">Brevibacterium antiquum</name>
    <dbReference type="NCBI Taxonomy" id="234835"/>
    <lineage>
        <taxon>Bacteria</taxon>
        <taxon>Bacillati</taxon>
        <taxon>Actinomycetota</taxon>
        <taxon>Actinomycetes</taxon>
        <taxon>Micrococcales</taxon>
        <taxon>Brevibacteriaceae</taxon>
        <taxon>Brevibacterium</taxon>
    </lineage>
</organism>